<dbReference type="Gene3D" id="1.10.287.10">
    <property type="entry name" value="S15/NS1, RNA-binding"/>
    <property type="match status" value="1"/>
</dbReference>
<dbReference type="PANTHER" id="PTHR23321:SF26">
    <property type="entry name" value="SMALL RIBOSOMAL SUBUNIT PROTEIN US15M"/>
    <property type="match status" value="1"/>
</dbReference>
<dbReference type="FunFam" id="1.10.287.10:FF:000002">
    <property type="entry name" value="30S ribosomal protein S15"/>
    <property type="match status" value="1"/>
</dbReference>
<dbReference type="InterPro" id="IPR009068">
    <property type="entry name" value="uS15_NS1_RNA-bd_sf"/>
</dbReference>
<name>A0A1G8Q828_9BACI</name>
<comment type="function">
    <text evidence="6 8">One of the primary rRNA binding proteins, it binds directly to 16S rRNA where it helps nucleate assembly of the platform of the 30S subunit by binding and bridging several RNA helices of the 16S rRNA.</text>
</comment>
<dbReference type="OrthoDB" id="9799262at2"/>
<dbReference type="STRING" id="86666.SAMN04490247_0458"/>
<dbReference type="InterPro" id="IPR000589">
    <property type="entry name" value="Ribosomal_uS15"/>
</dbReference>
<dbReference type="PROSITE" id="PS00362">
    <property type="entry name" value="RIBOSOMAL_S15"/>
    <property type="match status" value="1"/>
</dbReference>
<comment type="similarity">
    <text evidence="6 7">Belongs to the universal ribosomal protein uS15 family.</text>
</comment>
<dbReference type="InterPro" id="IPR005290">
    <property type="entry name" value="Ribosomal_uS15_bac-type"/>
</dbReference>
<dbReference type="SMART" id="SM01387">
    <property type="entry name" value="Ribosomal_S15"/>
    <property type="match status" value="1"/>
</dbReference>
<evidence type="ECO:0000313" key="10">
    <source>
        <dbReference type="Proteomes" id="UP000199225"/>
    </source>
</evidence>
<evidence type="ECO:0000313" key="9">
    <source>
        <dbReference type="EMBL" id="SDJ00989.1"/>
    </source>
</evidence>
<evidence type="ECO:0000256" key="8">
    <source>
        <dbReference type="RuleBase" id="RU004524"/>
    </source>
</evidence>
<dbReference type="HAMAP" id="MF_01343_B">
    <property type="entry name" value="Ribosomal_uS15_B"/>
    <property type="match status" value="1"/>
</dbReference>
<dbReference type="PANTHER" id="PTHR23321">
    <property type="entry name" value="RIBOSOMAL PROTEIN S15, BACTERIAL AND ORGANELLAR"/>
    <property type="match status" value="1"/>
</dbReference>
<evidence type="ECO:0000256" key="4">
    <source>
        <dbReference type="ARBA" id="ARBA00023274"/>
    </source>
</evidence>
<organism evidence="9 10">
    <name type="scientific">Salimicrobium halophilum</name>
    <dbReference type="NCBI Taxonomy" id="86666"/>
    <lineage>
        <taxon>Bacteria</taxon>
        <taxon>Bacillati</taxon>
        <taxon>Bacillota</taxon>
        <taxon>Bacilli</taxon>
        <taxon>Bacillales</taxon>
        <taxon>Bacillaceae</taxon>
        <taxon>Salimicrobium</taxon>
    </lineage>
</organism>
<evidence type="ECO:0000256" key="6">
    <source>
        <dbReference type="HAMAP-Rule" id="MF_01343"/>
    </source>
</evidence>
<keyword evidence="4 6" id="KW-0687">Ribonucleoprotein</keyword>
<dbReference type="GO" id="GO:0022627">
    <property type="term" value="C:cytosolic small ribosomal subunit"/>
    <property type="evidence" value="ECO:0007669"/>
    <property type="project" value="TreeGrafter"/>
</dbReference>
<evidence type="ECO:0000256" key="3">
    <source>
        <dbReference type="ARBA" id="ARBA00022980"/>
    </source>
</evidence>
<dbReference type="Proteomes" id="UP000199225">
    <property type="component" value="Unassembled WGS sequence"/>
</dbReference>
<keyword evidence="3 6" id="KW-0689">Ribosomal protein</keyword>
<dbReference type="SUPFAM" id="SSF47060">
    <property type="entry name" value="S15/NS1 RNA-binding domain"/>
    <property type="match status" value="1"/>
</dbReference>
<sequence>MALTKERKNEIIEQYKTHENDTGSAEVQIAVLTEQITTLNNHLRYHKQDHHSRRGLLKMVGKRRNLLNYLRNKDITRYREVVQSLGLRR</sequence>
<accession>A0A1G8Q828</accession>
<keyword evidence="2 6" id="KW-0694">RNA-binding</keyword>
<comment type="function">
    <text evidence="6">Forms an intersubunit bridge (bridge B4) with the 23S rRNA of the 50S subunit in the ribosome.</text>
</comment>
<dbReference type="EMBL" id="FNEV01000001">
    <property type="protein sequence ID" value="SDJ00989.1"/>
    <property type="molecule type" value="Genomic_DNA"/>
</dbReference>
<dbReference type="AlphaFoldDB" id="A0A1G8Q828"/>
<dbReference type="Gene3D" id="6.10.250.3130">
    <property type="match status" value="1"/>
</dbReference>
<dbReference type="Pfam" id="PF00312">
    <property type="entry name" value="Ribosomal_S15"/>
    <property type="match status" value="1"/>
</dbReference>
<dbReference type="GO" id="GO:0019843">
    <property type="term" value="F:rRNA binding"/>
    <property type="evidence" value="ECO:0007669"/>
    <property type="project" value="UniProtKB-UniRule"/>
</dbReference>
<protein>
    <recommendedName>
        <fullName evidence="6">Small ribosomal subunit protein uS15</fullName>
    </recommendedName>
</protein>
<evidence type="ECO:0000256" key="5">
    <source>
        <dbReference type="ARBA" id="ARBA00064542"/>
    </source>
</evidence>
<dbReference type="RefSeq" id="WP_093191578.1">
    <property type="nucleotide sequence ID" value="NZ_FNEV01000001.1"/>
</dbReference>
<dbReference type="CDD" id="cd00353">
    <property type="entry name" value="Ribosomal_S15p_S13e"/>
    <property type="match status" value="1"/>
</dbReference>
<keyword evidence="1 6" id="KW-0699">rRNA-binding</keyword>
<gene>
    <name evidence="6" type="primary">rpsO</name>
    <name evidence="9" type="ORF">SAMN04490247_0458</name>
</gene>
<proteinExistence type="inferred from homology"/>
<evidence type="ECO:0000256" key="2">
    <source>
        <dbReference type="ARBA" id="ARBA00022884"/>
    </source>
</evidence>
<evidence type="ECO:0000256" key="1">
    <source>
        <dbReference type="ARBA" id="ARBA00022730"/>
    </source>
</evidence>
<dbReference type="NCBIfam" id="TIGR00952">
    <property type="entry name" value="S15_bact"/>
    <property type="match status" value="1"/>
</dbReference>
<keyword evidence="10" id="KW-1185">Reference proteome</keyword>
<dbReference type="GO" id="GO:0006412">
    <property type="term" value="P:translation"/>
    <property type="evidence" value="ECO:0007669"/>
    <property type="project" value="UniProtKB-UniRule"/>
</dbReference>
<dbReference type="GO" id="GO:0003735">
    <property type="term" value="F:structural constituent of ribosome"/>
    <property type="evidence" value="ECO:0007669"/>
    <property type="project" value="InterPro"/>
</dbReference>
<reference evidence="10" key="1">
    <citation type="submission" date="2016-10" db="EMBL/GenBank/DDBJ databases">
        <authorList>
            <person name="Varghese N."/>
            <person name="Submissions S."/>
        </authorList>
    </citation>
    <scope>NUCLEOTIDE SEQUENCE [LARGE SCALE GENOMIC DNA]</scope>
    <source>
        <strain evidence="10">DSM 4771</strain>
    </source>
</reference>
<evidence type="ECO:0000256" key="7">
    <source>
        <dbReference type="RuleBase" id="RU003919"/>
    </source>
</evidence>
<comment type="subunit">
    <text evidence="5 6">Part of the 30S ribosomal subunit. Forms a bridge to the 50S subunit in the 70S ribosome, contacting the 23S rRNA.</text>
</comment>